<dbReference type="InterPro" id="IPR036874">
    <property type="entry name" value="Carbonic_anhydrase_sf"/>
</dbReference>
<dbReference type="EMBL" id="JAYGHT010000134">
    <property type="protein sequence ID" value="MEA5521547.1"/>
    <property type="molecule type" value="Genomic_DNA"/>
</dbReference>
<dbReference type="Proteomes" id="UP001301728">
    <property type="component" value="Unassembled WGS sequence"/>
</dbReference>
<dbReference type="RefSeq" id="WP_323222558.1">
    <property type="nucleotide sequence ID" value="NZ_JAYGHT010000134.1"/>
</dbReference>
<dbReference type="Pfam" id="PF20393">
    <property type="entry name" value="Pro_CA_2"/>
    <property type="match status" value="1"/>
</dbReference>
<reference evidence="2 3" key="1">
    <citation type="submission" date="2023-12" db="EMBL/GenBank/DDBJ databases">
        <title>Baltic Sea Cyanobacteria.</title>
        <authorList>
            <person name="Delbaje E."/>
            <person name="Fewer D.P."/>
            <person name="Shishido T.K."/>
        </authorList>
    </citation>
    <scope>NUCLEOTIDE SEQUENCE [LARGE SCALE GENOMIC DNA]</scope>
    <source>
        <strain evidence="2 3">CCNP 1315</strain>
    </source>
</reference>
<evidence type="ECO:0000256" key="1">
    <source>
        <dbReference type="SAM" id="SignalP"/>
    </source>
</evidence>
<feature type="signal peptide" evidence="1">
    <location>
        <begin position="1"/>
        <end position="22"/>
    </location>
</feature>
<evidence type="ECO:0000313" key="2">
    <source>
        <dbReference type="EMBL" id="MEA5521547.1"/>
    </source>
</evidence>
<feature type="chain" id="PRO_5047298717" evidence="1">
    <location>
        <begin position="23"/>
        <end position="185"/>
    </location>
</feature>
<dbReference type="SUPFAM" id="SSF53056">
    <property type="entry name" value="beta-carbonic anhydrase, cab"/>
    <property type="match status" value="1"/>
</dbReference>
<organism evidence="2 3">
    <name type="scientific">Limnoraphis robusta CCNP1315</name>
    <dbReference type="NCBI Taxonomy" id="3110306"/>
    <lineage>
        <taxon>Bacteria</taxon>
        <taxon>Bacillati</taxon>
        <taxon>Cyanobacteriota</taxon>
        <taxon>Cyanophyceae</taxon>
        <taxon>Oscillatoriophycideae</taxon>
        <taxon>Oscillatoriales</taxon>
        <taxon>Sirenicapillariaceae</taxon>
        <taxon>Limnoraphis</taxon>
    </lineage>
</organism>
<sequence length="185" mass="20756">MKSLLPAAIALPFWQLASPALAEKHQAQAFVLSCIDFRFLALEFDFLAMQKLGNQYDWTALAGASLALAGFPHNADTVAFWDQLDLSYRLHHIKKVIILDHQDCGAYASKFDPELSSDPQREKQVHVDYLNRAYLSILNRYPDIDVELYFAKLNGEIIPILLSSMIHSSGISFKGNMSPTGEKPD</sequence>
<protein>
    <submittedName>
        <fullName evidence="2">Carbonic anhydrase</fullName>
    </submittedName>
</protein>
<dbReference type="InterPro" id="IPR046871">
    <property type="entry name" value="Pro_CA_2"/>
</dbReference>
<name>A0ABU5U3S8_9CYAN</name>
<accession>A0ABU5U3S8</accession>
<gene>
    <name evidence="2" type="ORF">VB854_21650</name>
</gene>
<keyword evidence="1" id="KW-0732">Signal</keyword>
<evidence type="ECO:0000313" key="3">
    <source>
        <dbReference type="Proteomes" id="UP001301728"/>
    </source>
</evidence>
<keyword evidence="3" id="KW-1185">Reference proteome</keyword>
<comment type="caution">
    <text evidence="2">The sequence shown here is derived from an EMBL/GenBank/DDBJ whole genome shotgun (WGS) entry which is preliminary data.</text>
</comment>
<proteinExistence type="predicted"/>
<dbReference type="Gene3D" id="3.40.1050.10">
    <property type="entry name" value="Carbonic anhydrase"/>
    <property type="match status" value="1"/>
</dbReference>